<dbReference type="SMART" id="SM00382">
    <property type="entry name" value="AAA"/>
    <property type="match status" value="1"/>
</dbReference>
<evidence type="ECO:0000259" key="7">
    <source>
        <dbReference type="PROSITE" id="PS50893"/>
    </source>
</evidence>
<dbReference type="PROSITE" id="PS50893">
    <property type="entry name" value="ABC_TRANSPORTER_2"/>
    <property type="match status" value="1"/>
</dbReference>
<evidence type="ECO:0000256" key="1">
    <source>
        <dbReference type="ARBA" id="ARBA00004651"/>
    </source>
</evidence>
<dbReference type="InterPro" id="IPR011527">
    <property type="entry name" value="ABC1_TM_dom"/>
</dbReference>
<dbReference type="InterPro" id="IPR027417">
    <property type="entry name" value="P-loop_NTPase"/>
</dbReference>
<evidence type="ECO:0000259" key="8">
    <source>
        <dbReference type="PROSITE" id="PS50929"/>
    </source>
</evidence>
<evidence type="ECO:0000256" key="2">
    <source>
        <dbReference type="ARBA" id="ARBA00022692"/>
    </source>
</evidence>
<dbReference type="GO" id="GO:0140359">
    <property type="term" value="F:ABC-type transporter activity"/>
    <property type="evidence" value="ECO:0007669"/>
    <property type="project" value="InterPro"/>
</dbReference>
<dbReference type="GO" id="GO:0016887">
    <property type="term" value="F:ATP hydrolysis activity"/>
    <property type="evidence" value="ECO:0007669"/>
    <property type="project" value="InterPro"/>
</dbReference>
<keyword evidence="2" id="KW-0812">Transmembrane</keyword>
<organism evidence="9 10">
    <name type="scientific">Candidatus Faecivivens stercoripullorum</name>
    <dbReference type="NCBI Taxonomy" id="2840805"/>
    <lineage>
        <taxon>Bacteria</taxon>
        <taxon>Bacillati</taxon>
        <taxon>Bacillota</taxon>
        <taxon>Clostridia</taxon>
        <taxon>Eubacteriales</taxon>
        <taxon>Oscillospiraceae</taxon>
        <taxon>Oscillospiraceae incertae sedis</taxon>
        <taxon>Candidatus Faecivivens</taxon>
    </lineage>
</organism>
<feature type="domain" description="ABC transmembrane type-1" evidence="8">
    <location>
        <begin position="1"/>
        <end position="66"/>
    </location>
</feature>
<feature type="non-terminal residue" evidence="9">
    <location>
        <position position="1"/>
    </location>
</feature>
<dbReference type="PANTHER" id="PTHR24221">
    <property type="entry name" value="ATP-BINDING CASSETTE SUB-FAMILY B"/>
    <property type="match status" value="1"/>
</dbReference>
<dbReference type="SUPFAM" id="SSF52540">
    <property type="entry name" value="P-loop containing nucleoside triphosphate hydrolases"/>
    <property type="match status" value="1"/>
</dbReference>
<keyword evidence="3" id="KW-0547">Nucleotide-binding</keyword>
<evidence type="ECO:0000313" key="10">
    <source>
        <dbReference type="Proteomes" id="UP000824160"/>
    </source>
</evidence>
<feature type="domain" description="ABC transporter" evidence="7">
    <location>
        <begin position="97"/>
        <end position="329"/>
    </location>
</feature>
<dbReference type="InterPro" id="IPR036640">
    <property type="entry name" value="ABC1_TM_sf"/>
</dbReference>
<dbReference type="SUPFAM" id="SSF90123">
    <property type="entry name" value="ABC transporter transmembrane region"/>
    <property type="match status" value="1"/>
</dbReference>
<comment type="subcellular location">
    <subcellularLocation>
        <location evidence="1">Cell membrane</location>
        <topology evidence="1">Multi-pass membrane protein</topology>
    </subcellularLocation>
</comment>
<dbReference type="InterPro" id="IPR003593">
    <property type="entry name" value="AAA+_ATPase"/>
</dbReference>
<dbReference type="PROSITE" id="PS00211">
    <property type="entry name" value="ABC_TRANSPORTER_1"/>
    <property type="match status" value="1"/>
</dbReference>
<reference evidence="9" key="2">
    <citation type="journal article" date="2021" name="PeerJ">
        <title>Extensive microbial diversity within the chicken gut microbiome revealed by metagenomics and culture.</title>
        <authorList>
            <person name="Gilroy R."/>
            <person name="Ravi A."/>
            <person name="Getino M."/>
            <person name="Pursley I."/>
            <person name="Horton D.L."/>
            <person name="Alikhan N.F."/>
            <person name="Baker D."/>
            <person name="Gharbi K."/>
            <person name="Hall N."/>
            <person name="Watson M."/>
            <person name="Adriaenssens E.M."/>
            <person name="Foster-Nyarko E."/>
            <person name="Jarju S."/>
            <person name="Secka A."/>
            <person name="Antonio M."/>
            <person name="Oren A."/>
            <person name="Chaudhuri R.R."/>
            <person name="La Ragione R."/>
            <person name="Hildebrand F."/>
            <person name="Pallen M.J."/>
        </authorList>
    </citation>
    <scope>NUCLEOTIDE SEQUENCE</scope>
    <source>
        <strain evidence="9">ChiBcec7-5410</strain>
    </source>
</reference>
<proteinExistence type="predicted"/>
<evidence type="ECO:0000256" key="5">
    <source>
        <dbReference type="ARBA" id="ARBA00022989"/>
    </source>
</evidence>
<keyword evidence="6" id="KW-0472">Membrane</keyword>
<dbReference type="Pfam" id="PF00005">
    <property type="entry name" value="ABC_tran"/>
    <property type="match status" value="1"/>
</dbReference>
<dbReference type="InterPro" id="IPR039421">
    <property type="entry name" value="Type_1_exporter"/>
</dbReference>
<accession>A0A9D1H4Z6</accession>
<dbReference type="GO" id="GO:0005524">
    <property type="term" value="F:ATP binding"/>
    <property type="evidence" value="ECO:0007669"/>
    <property type="project" value="UniProtKB-KW"/>
</dbReference>
<dbReference type="Proteomes" id="UP000824160">
    <property type="component" value="Unassembled WGS sequence"/>
</dbReference>
<evidence type="ECO:0000256" key="4">
    <source>
        <dbReference type="ARBA" id="ARBA00022840"/>
    </source>
</evidence>
<dbReference type="AlphaFoldDB" id="A0A9D1H4Z6"/>
<keyword evidence="4 9" id="KW-0067">ATP-binding</keyword>
<dbReference type="EMBL" id="DVLW01000070">
    <property type="protein sequence ID" value="HIT94052.1"/>
    <property type="molecule type" value="Genomic_DNA"/>
</dbReference>
<keyword evidence="5" id="KW-1133">Transmembrane helix</keyword>
<dbReference type="InterPro" id="IPR003439">
    <property type="entry name" value="ABC_transporter-like_ATP-bd"/>
</dbReference>
<dbReference type="GO" id="GO:0005886">
    <property type="term" value="C:plasma membrane"/>
    <property type="evidence" value="ECO:0007669"/>
    <property type="project" value="UniProtKB-SubCell"/>
</dbReference>
<evidence type="ECO:0000313" key="9">
    <source>
        <dbReference type="EMBL" id="HIT94052.1"/>
    </source>
</evidence>
<protein>
    <submittedName>
        <fullName evidence="9">ABC transporter ATP-binding protein</fullName>
    </submittedName>
</protein>
<reference evidence="9" key="1">
    <citation type="submission" date="2020-10" db="EMBL/GenBank/DDBJ databases">
        <authorList>
            <person name="Gilroy R."/>
        </authorList>
    </citation>
    <scope>NUCLEOTIDE SEQUENCE</scope>
    <source>
        <strain evidence="9">ChiBcec7-5410</strain>
    </source>
</reference>
<evidence type="ECO:0000256" key="3">
    <source>
        <dbReference type="ARBA" id="ARBA00022741"/>
    </source>
</evidence>
<dbReference type="Gene3D" id="3.40.50.300">
    <property type="entry name" value="P-loop containing nucleotide triphosphate hydrolases"/>
    <property type="match status" value="1"/>
</dbReference>
<dbReference type="GO" id="GO:0034040">
    <property type="term" value="F:ATPase-coupled lipid transmembrane transporter activity"/>
    <property type="evidence" value="ECO:0007669"/>
    <property type="project" value="TreeGrafter"/>
</dbReference>
<dbReference type="Gene3D" id="1.20.1560.10">
    <property type="entry name" value="ABC transporter type 1, transmembrane domain"/>
    <property type="match status" value="1"/>
</dbReference>
<dbReference type="InterPro" id="IPR017871">
    <property type="entry name" value="ABC_transporter-like_CS"/>
</dbReference>
<sequence length="331" mass="35966">KLITVISTLAGVAGVIAQLGTFLSGAWLMLAGWTITPGILIIFIDLTANIINPIQQFPEQFAARKAAIALIEKLADSLNDHIRDEGALLPQRLSNGISLRDVSFGYQQGADVLHNISAHFQAGKCYAVVGASGSGKSTLLGLLMASHGHYTGEIYYDGYEIRSISSESLYDIVSIIQQNVFVFNASIRDNITMFHEFPDEEVTRAIELSGLSQLIAARGENYLCGENGSGLSGGEKQRISIARSLLKKSQVLLVDEATVALDAATAYQVSSSILNLNGMTRIVVTHHLDAALLKRYDCILALKNGRIEEAGTFDELMKKKDYFYSLFTVSQ</sequence>
<name>A0A9D1H4Z6_9FIRM</name>
<comment type="caution">
    <text evidence="9">The sequence shown here is derived from an EMBL/GenBank/DDBJ whole genome shotgun (WGS) entry which is preliminary data.</text>
</comment>
<evidence type="ECO:0000256" key="6">
    <source>
        <dbReference type="ARBA" id="ARBA00023136"/>
    </source>
</evidence>
<dbReference type="PROSITE" id="PS50929">
    <property type="entry name" value="ABC_TM1F"/>
    <property type="match status" value="1"/>
</dbReference>
<gene>
    <name evidence="9" type="ORF">IAC43_02595</name>
</gene>
<dbReference type="PANTHER" id="PTHR24221:SF654">
    <property type="entry name" value="ATP-BINDING CASSETTE SUB-FAMILY B MEMBER 6"/>
    <property type="match status" value="1"/>
</dbReference>